<dbReference type="Proteomes" id="UP000006377">
    <property type="component" value="Chromosome"/>
</dbReference>
<dbReference type="InterPro" id="IPR033138">
    <property type="entry name" value="Cu_oxidase_CS"/>
</dbReference>
<dbReference type="SMR" id="A7HPY6"/>
<evidence type="ECO:0000256" key="2">
    <source>
        <dbReference type="ARBA" id="ARBA00023002"/>
    </source>
</evidence>
<evidence type="ECO:0000313" key="9">
    <source>
        <dbReference type="Proteomes" id="UP000006377"/>
    </source>
</evidence>
<dbReference type="Pfam" id="PF07732">
    <property type="entry name" value="Cu-oxidase_3"/>
    <property type="match status" value="1"/>
</dbReference>
<evidence type="ECO:0000259" key="5">
    <source>
        <dbReference type="Pfam" id="PF00394"/>
    </source>
</evidence>
<dbReference type="InterPro" id="IPR006376">
    <property type="entry name" value="Cu-R_CopA"/>
</dbReference>
<accession>A7HPY6</accession>
<dbReference type="GO" id="GO:0005507">
    <property type="term" value="F:copper ion binding"/>
    <property type="evidence" value="ECO:0007669"/>
    <property type="project" value="InterPro"/>
</dbReference>
<keyword evidence="9" id="KW-1185">Reference proteome</keyword>
<dbReference type="SUPFAM" id="SSF49503">
    <property type="entry name" value="Cupredoxins"/>
    <property type="match status" value="3"/>
</dbReference>
<dbReference type="CDD" id="cd13896">
    <property type="entry name" value="CuRO_3_CopA"/>
    <property type="match status" value="1"/>
</dbReference>
<dbReference type="PROSITE" id="PS00080">
    <property type="entry name" value="MULTICOPPER_OXIDASE2"/>
    <property type="match status" value="1"/>
</dbReference>
<dbReference type="STRING" id="402881.Plav_0346"/>
<dbReference type="KEGG" id="pla:Plav_0346"/>
<dbReference type="InterPro" id="IPR001117">
    <property type="entry name" value="Cu-oxidase_2nd"/>
</dbReference>
<evidence type="ECO:0000256" key="1">
    <source>
        <dbReference type="ARBA" id="ARBA00022723"/>
    </source>
</evidence>
<dbReference type="InterPro" id="IPR034282">
    <property type="entry name" value="CuRO_2_CopA"/>
</dbReference>
<dbReference type="AlphaFoldDB" id="A7HPY6"/>
<evidence type="ECO:0000313" key="8">
    <source>
        <dbReference type="EMBL" id="ABS61969.1"/>
    </source>
</evidence>
<dbReference type="InterPro" id="IPR011706">
    <property type="entry name" value="Cu-oxidase_C"/>
</dbReference>
<feature type="domain" description="Plastocyanin-like" evidence="5">
    <location>
        <begin position="236"/>
        <end position="340"/>
    </location>
</feature>
<dbReference type="PANTHER" id="PTHR11709:SF394">
    <property type="entry name" value="FI03373P-RELATED"/>
    <property type="match status" value="1"/>
</dbReference>
<dbReference type="InterPro" id="IPR034279">
    <property type="entry name" value="CuRO_3_CopA"/>
</dbReference>
<dbReference type="HOGENOM" id="CLU_009100_5_2_5"/>
<dbReference type="Gene3D" id="2.60.40.420">
    <property type="entry name" value="Cupredoxins - blue copper proteins"/>
    <property type="match status" value="3"/>
</dbReference>
<protein>
    <submittedName>
        <fullName evidence="8">Copper-resistance protein, CopA family</fullName>
    </submittedName>
</protein>
<name>A7HPY6_PARL1</name>
<feature type="region of interest" description="Disordered" evidence="4">
    <location>
        <begin position="369"/>
        <end position="399"/>
    </location>
</feature>
<dbReference type="InterPro" id="IPR045087">
    <property type="entry name" value="Cu-oxidase_fam"/>
</dbReference>
<evidence type="ECO:0000256" key="4">
    <source>
        <dbReference type="SAM" id="MobiDB-lite"/>
    </source>
</evidence>
<keyword evidence="1" id="KW-0479">Metal-binding</keyword>
<keyword evidence="3" id="KW-0186">Copper</keyword>
<dbReference type="GO" id="GO:0016491">
    <property type="term" value="F:oxidoreductase activity"/>
    <property type="evidence" value="ECO:0007669"/>
    <property type="project" value="UniProtKB-KW"/>
</dbReference>
<dbReference type="OrthoDB" id="9757546at2"/>
<dbReference type="GO" id="GO:0042597">
    <property type="term" value="C:periplasmic space"/>
    <property type="evidence" value="ECO:0007669"/>
    <property type="project" value="InterPro"/>
</dbReference>
<evidence type="ECO:0000256" key="3">
    <source>
        <dbReference type="ARBA" id="ARBA00023008"/>
    </source>
</evidence>
<dbReference type="NCBIfam" id="TIGR01480">
    <property type="entry name" value="copper_res_A"/>
    <property type="match status" value="1"/>
</dbReference>
<sequence>MFPKIFSGPAPLMRGRTIAILGAALLWALPDAAPAVAGEYRLTVETAELEVGGRMVEKMVINGGVPGPTLRLREGEDATITVANKTDEATSVHWHGILLPGIMDGSPGFNGFMGIAPGASYTYTFPIRQSGTYWYHSHSGTQDQTVLGAIVIEPAKPSPFSADRDYVVLLGDATPEDSDRVLRNLKADPGYYNYNKRTLLDFFADVGEEGVGAAVQDRLDWGAMRMDPTDLADVTGYSFLVNGKTPERNETFLFRKGERIRLRLINGAAMTLFDVRIPGLKMTVVAADGNDVNPVPVDELRMGVAERYDVIVEPKEDMPYTLFAESIDRAGYARATLATSEGKVGPIPERRPRALLSMADMGMAHEGHDMGAMDSSAADSGTTDAGAVDHSTMDHSTMGHATAGNAAEADAPETRPVGWASGFPPDAKVLAYSDLRALRPNADNSEPTRTIEMRLTGNMERYVWTLDDARFVEAWPVRVRYGERVRLTFVNETMMAHPMHLHGMFFELETGSKDRRPLKDTVIVPPGQSVSVVLAAREVGGWPLHCHLLYHMVSGMMTTFIVEPPGTADSAITPDGAVVPIGVTKDGPAHGAHAGHGGT</sequence>
<dbReference type="Pfam" id="PF07731">
    <property type="entry name" value="Cu-oxidase_2"/>
    <property type="match status" value="1"/>
</dbReference>
<feature type="domain" description="Plastocyanin-like" evidence="7">
    <location>
        <begin position="46"/>
        <end position="155"/>
    </location>
</feature>
<gene>
    <name evidence="8" type="ordered locus">Plav_0346</name>
</gene>
<dbReference type="Pfam" id="PF00394">
    <property type="entry name" value="Cu-oxidase"/>
    <property type="match status" value="1"/>
</dbReference>
<dbReference type="EMBL" id="CP000774">
    <property type="protein sequence ID" value="ABS61969.1"/>
    <property type="molecule type" value="Genomic_DNA"/>
</dbReference>
<evidence type="ECO:0000259" key="6">
    <source>
        <dbReference type="Pfam" id="PF07731"/>
    </source>
</evidence>
<dbReference type="RefSeq" id="WP_011995260.1">
    <property type="nucleotide sequence ID" value="NC_009719.1"/>
</dbReference>
<dbReference type="PANTHER" id="PTHR11709">
    <property type="entry name" value="MULTI-COPPER OXIDASE"/>
    <property type="match status" value="1"/>
</dbReference>
<keyword evidence="2" id="KW-0560">Oxidoreductase</keyword>
<dbReference type="InterPro" id="IPR011707">
    <property type="entry name" value="Cu-oxidase-like_N"/>
</dbReference>
<reference evidence="8 9" key="1">
    <citation type="journal article" date="2011" name="Stand. Genomic Sci.">
        <title>Complete genome sequence of Parvibaculum lavamentivorans type strain (DS-1(T)).</title>
        <authorList>
            <person name="Schleheck D."/>
            <person name="Weiss M."/>
            <person name="Pitluck S."/>
            <person name="Bruce D."/>
            <person name="Land M.L."/>
            <person name="Han S."/>
            <person name="Saunders E."/>
            <person name="Tapia R."/>
            <person name="Detter C."/>
            <person name="Brettin T."/>
            <person name="Han J."/>
            <person name="Woyke T."/>
            <person name="Goodwin L."/>
            <person name="Pennacchio L."/>
            <person name="Nolan M."/>
            <person name="Cook A.M."/>
            <person name="Kjelleberg S."/>
            <person name="Thomas T."/>
        </authorList>
    </citation>
    <scope>NUCLEOTIDE SEQUENCE [LARGE SCALE GENOMIC DNA]</scope>
    <source>
        <strain evidence="9">DS-1 / DSM 13023 / NCIMB 13966</strain>
    </source>
</reference>
<dbReference type="PROSITE" id="PS00079">
    <property type="entry name" value="MULTICOPPER_OXIDASE1"/>
    <property type="match status" value="1"/>
</dbReference>
<dbReference type="InterPro" id="IPR008972">
    <property type="entry name" value="Cupredoxin"/>
</dbReference>
<evidence type="ECO:0000259" key="7">
    <source>
        <dbReference type="Pfam" id="PF07732"/>
    </source>
</evidence>
<proteinExistence type="predicted"/>
<feature type="domain" description="Plastocyanin-like" evidence="6">
    <location>
        <begin position="447"/>
        <end position="564"/>
    </location>
</feature>
<dbReference type="eggNOG" id="COG2132">
    <property type="taxonomic scope" value="Bacteria"/>
</dbReference>
<dbReference type="InterPro" id="IPR002355">
    <property type="entry name" value="Cu_oxidase_Cu_BS"/>
</dbReference>
<dbReference type="CDD" id="cd13874">
    <property type="entry name" value="CuRO_2_CopA"/>
    <property type="match status" value="1"/>
</dbReference>
<organism evidence="8 9">
    <name type="scientific">Parvibaculum lavamentivorans (strain DS-1 / DSM 13023 / NCIMB 13966)</name>
    <dbReference type="NCBI Taxonomy" id="402881"/>
    <lineage>
        <taxon>Bacteria</taxon>
        <taxon>Pseudomonadati</taxon>
        <taxon>Pseudomonadota</taxon>
        <taxon>Alphaproteobacteria</taxon>
        <taxon>Hyphomicrobiales</taxon>
        <taxon>Parvibaculaceae</taxon>
        <taxon>Parvibaculum</taxon>
    </lineage>
</organism>